<dbReference type="Pfam" id="PF04978">
    <property type="entry name" value="MST"/>
    <property type="match status" value="1"/>
</dbReference>
<dbReference type="Gene3D" id="1.20.120.450">
    <property type="entry name" value="dinb family like domain"/>
    <property type="match status" value="1"/>
</dbReference>
<keyword evidence="2" id="KW-1185">Reference proteome</keyword>
<gene>
    <name evidence="1" type="ORF">SAMN02745673_01845</name>
</gene>
<protein>
    <recommendedName>
        <fullName evidence="3">DinB superfamily protein</fullName>
    </recommendedName>
</protein>
<proteinExistence type="predicted"/>
<dbReference type="InterPro" id="IPR034660">
    <property type="entry name" value="DinB/YfiT-like"/>
</dbReference>
<name>A0A1T4PL73_9ACTN</name>
<evidence type="ECO:0008006" key="3">
    <source>
        <dbReference type="Google" id="ProtNLM"/>
    </source>
</evidence>
<dbReference type="Proteomes" id="UP000190637">
    <property type="component" value="Unassembled WGS sequence"/>
</dbReference>
<dbReference type="SUPFAM" id="SSF109854">
    <property type="entry name" value="DinB/YfiT-like putative metalloenzymes"/>
    <property type="match status" value="1"/>
</dbReference>
<dbReference type="RefSeq" id="WP_078761194.1">
    <property type="nucleotide sequence ID" value="NZ_FUWS01000004.1"/>
</dbReference>
<dbReference type="OrthoDB" id="4548523at2"/>
<dbReference type="STRING" id="1122192.SAMN02745673_01845"/>
<sequence>MASPPRDPLAHLDDSERRVFHVATNSERETLEAFLDFYRGAIIRKVVGVSEADARRRPLPSATSLAGLLAHLCLVERNWFQRVLPNRTAEEAGIDLDGADTVWEVPESTTVAELVAEYEQTCAQSRAISVGYALDDIGTHELLGPASLRWILIHMIGETARHAGHADILREKIDGATGI</sequence>
<accession>A0A1T4PL73</accession>
<evidence type="ECO:0000313" key="2">
    <source>
        <dbReference type="Proteomes" id="UP000190637"/>
    </source>
</evidence>
<dbReference type="AlphaFoldDB" id="A0A1T4PL73"/>
<organism evidence="1 2">
    <name type="scientific">Marinactinospora thermotolerans DSM 45154</name>
    <dbReference type="NCBI Taxonomy" id="1122192"/>
    <lineage>
        <taxon>Bacteria</taxon>
        <taxon>Bacillati</taxon>
        <taxon>Actinomycetota</taxon>
        <taxon>Actinomycetes</taxon>
        <taxon>Streptosporangiales</taxon>
        <taxon>Nocardiopsidaceae</taxon>
        <taxon>Marinactinospora</taxon>
    </lineage>
</organism>
<reference evidence="1 2" key="1">
    <citation type="submission" date="2017-02" db="EMBL/GenBank/DDBJ databases">
        <authorList>
            <person name="Peterson S.W."/>
        </authorList>
    </citation>
    <scope>NUCLEOTIDE SEQUENCE [LARGE SCALE GENOMIC DNA]</scope>
    <source>
        <strain evidence="1 2">DSM 45154</strain>
    </source>
</reference>
<dbReference type="InterPro" id="IPR007061">
    <property type="entry name" value="MST-like"/>
</dbReference>
<evidence type="ECO:0000313" key="1">
    <source>
        <dbReference type="EMBL" id="SJZ91638.1"/>
    </source>
</evidence>
<dbReference type="EMBL" id="FUWS01000004">
    <property type="protein sequence ID" value="SJZ91638.1"/>
    <property type="molecule type" value="Genomic_DNA"/>
</dbReference>